<keyword evidence="3" id="KW-1185">Reference proteome</keyword>
<dbReference type="RefSeq" id="WP_157116553.1">
    <property type="nucleotide sequence ID" value="NZ_JAAXOT010000007.1"/>
</dbReference>
<dbReference type="AlphaFoldDB" id="A0A846YFH3"/>
<evidence type="ECO:0000313" key="2">
    <source>
        <dbReference type="EMBL" id="NKY57763.1"/>
    </source>
</evidence>
<comment type="caution">
    <text evidence="2">The sequence shown here is derived from an EMBL/GenBank/DDBJ whole genome shotgun (WGS) entry which is preliminary data.</text>
</comment>
<feature type="region of interest" description="Disordered" evidence="1">
    <location>
        <begin position="78"/>
        <end position="121"/>
    </location>
</feature>
<sequence length="121" mass="13644">MCDNRDHRDRTHYVCPPCRVSQKRWVPMSGHGAGPPRCPRCSTEMRDAGHDFAAPRRHDSAGWSVVAAVLATGLRYDGHEPRGCGREPKPRPRTRAELRTSRNGPIRHHLTTAEALPARHR</sequence>
<proteinExistence type="predicted"/>
<reference evidence="2 3" key="1">
    <citation type="submission" date="2020-04" db="EMBL/GenBank/DDBJ databases">
        <title>MicrobeNet Type strains.</title>
        <authorList>
            <person name="Nicholson A.C."/>
        </authorList>
    </citation>
    <scope>NUCLEOTIDE SEQUENCE [LARGE SCALE GENOMIC DNA]</scope>
    <source>
        <strain evidence="2 3">JCM 3332</strain>
    </source>
</reference>
<organism evidence="2 3">
    <name type="scientific">Nocardia flavorosea</name>
    <dbReference type="NCBI Taxonomy" id="53429"/>
    <lineage>
        <taxon>Bacteria</taxon>
        <taxon>Bacillati</taxon>
        <taxon>Actinomycetota</taxon>
        <taxon>Actinomycetes</taxon>
        <taxon>Mycobacteriales</taxon>
        <taxon>Nocardiaceae</taxon>
        <taxon>Nocardia</taxon>
    </lineage>
</organism>
<accession>A0A846YFH3</accession>
<evidence type="ECO:0000313" key="3">
    <source>
        <dbReference type="Proteomes" id="UP000570678"/>
    </source>
</evidence>
<feature type="compositionally biased region" description="Basic and acidic residues" evidence="1">
    <location>
        <begin position="78"/>
        <end position="100"/>
    </location>
</feature>
<gene>
    <name evidence="2" type="ORF">HGA15_16720</name>
</gene>
<evidence type="ECO:0000256" key="1">
    <source>
        <dbReference type="SAM" id="MobiDB-lite"/>
    </source>
</evidence>
<name>A0A846YFH3_9NOCA</name>
<dbReference type="Proteomes" id="UP000570678">
    <property type="component" value="Unassembled WGS sequence"/>
</dbReference>
<protein>
    <submittedName>
        <fullName evidence="2">Uncharacterized protein</fullName>
    </submittedName>
</protein>
<dbReference type="EMBL" id="JAAXOT010000007">
    <property type="protein sequence ID" value="NKY57763.1"/>
    <property type="molecule type" value="Genomic_DNA"/>
</dbReference>